<dbReference type="Pfam" id="PF00652">
    <property type="entry name" value="Ricin_B_lectin"/>
    <property type="match status" value="1"/>
</dbReference>
<comment type="caution">
    <text evidence="3">The sequence shown here is derived from an EMBL/GenBank/DDBJ whole genome shotgun (WGS) entry which is preliminary data.</text>
</comment>
<evidence type="ECO:0000313" key="3">
    <source>
        <dbReference type="EMBL" id="GAA1084160.1"/>
    </source>
</evidence>
<keyword evidence="1" id="KW-0732">Signal</keyword>
<name>A0ABN1TI55_9ACTN</name>
<evidence type="ECO:0000259" key="2">
    <source>
        <dbReference type="Pfam" id="PF00652"/>
    </source>
</evidence>
<dbReference type="RefSeq" id="WP_344624050.1">
    <property type="nucleotide sequence ID" value="NZ_BAAALD010000024.1"/>
</dbReference>
<dbReference type="PROSITE" id="PS50231">
    <property type="entry name" value="RICIN_B_LECTIN"/>
    <property type="match status" value="1"/>
</dbReference>
<protein>
    <recommendedName>
        <fullName evidence="2">Ricin B lectin domain-containing protein</fullName>
    </recommendedName>
</protein>
<feature type="domain" description="Ricin B lectin" evidence="2">
    <location>
        <begin position="40"/>
        <end position="159"/>
    </location>
</feature>
<dbReference type="InterPro" id="IPR035992">
    <property type="entry name" value="Ricin_B-like_lectins"/>
</dbReference>
<accession>A0ABN1TI55</accession>
<dbReference type="EMBL" id="BAAALD010000024">
    <property type="protein sequence ID" value="GAA1084160.1"/>
    <property type="molecule type" value="Genomic_DNA"/>
</dbReference>
<reference evidence="3 4" key="1">
    <citation type="journal article" date="2019" name="Int. J. Syst. Evol. Microbiol.">
        <title>The Global Catalogue of Microorganisms (GCM) 10K type strain sequencing project: providing services to taxonomists for standard genome sequencing and annotation.</title>
        <authorList>
            <consortium name="The Broad Institute Genomics Platform"/>
            <consortium name="The Broad Institute Genome Sequencing Center for Infectious Disease"/>
            <person name="Wu L."/>
            <person name="Ma J."/>
        </authorList>
    </citation>
    <scope>NUCLEOTIDE SEQUENCE [LARGE SCALE GENOMIC DNA]</scope>
    <source>
        <strain evidence="3 4">JCM 13002</strain>
    </source>
</reference>
<dbReference type="SUPFAM" id="SSF50370">
    <property type="entry name" value="Ricin B-like lectins"/>
    <property type="match status" value="1"/>
</dbReference>
<dbReference type="CDD" id="cd23415">
    <property type="entry name" value="beta-trefoil_Ricin_AH"/>
    <property type="match status" value="1"/>
</dbReference>
<organism evidence="3 4">
    <name type="scientific">Kitasatospora arboriphila</name>
    <dbReference type="NCBI Taxonomy" id="258052"/>
    <lineage>
        <taxon>Bacteria</taxon>
        <taxon>Bacillati</taxon>
        <taxon>Actinomycetota</taxon>
        <taxon>Actinomycetes</taxon>
        <taxon>Kitasatosporales</taxon>
        <taxon>Streptomycetaceae</taxon>
        <taxon>Kitasatospora</taxon>
    </lineage>
</organism>
<evidence type="ECO:0000313" key="4">
    <source>
        <dbReference type="Proteomes" id="UP001499987"/>
    </source>
</evidence>
<dbReference type="Gene3D" id="2.80.10.50">
    <property type="match status" value="2"/>
</dbReference>
<feature type="signal peptide" evidence="1">
    <location>
        <begin position="1"/>
        <end position="31"/>
    </location>
</feature>
<gene>
    <name evidence="3" type="ORF">GCM10009663_29560</name>
</gene>
<dbReference type="InterPro" id="IPR000772">
    <property type="entry name" value="Ricin_B_lectin"/>
</dbReference>
<proteinExistence type="predicted"/>
<evidence type="ECO:0000256" key="1">
    <source>
        <dbReference type="SAM" id="SignalP"/>
    </source>
</evidence>
<dbReference type="Proteomes" id="UP001499987">
    <property type="component" value="Unassembled WGS sequence"/>
</dbReference>
<feature type="chain" id="PRO_5045704534" description="Ricin B lectin domain-containing protein" evidence="1">
    <location>
        <begin position="32"/>
        <end position="166"/>
    </location>
</feature>
<sequence length="166" mass="17826">MRVPTPARLLLPALSAALAVPLLTAAPSAPAAPAGFGAVVQFKSAKFGTCVYDTPGGGNNYRLQDCHEDDLRQQFAREVLGDGSVVYKGVASGQCLDNNGTAAYAHNCNTSGYQHWWEKNKAGPVITLQNQQTLQCLDTDGDYVYVHDCGELTNPNQRWQIVTLAS</sequence>
<keyword evidence="4" id="KW-1185">Reference proteome</keyword>